<protein>
    <submittedName>
        <fullName evidence="2">Saccharopine dehydrogenase-like NADP-dependent oxidoreductase</fullName>
    </submittedName>
</protein>
<dbReference type="Pfam" id="PF03435">
    <property type="entry name" value="Sacchrp_dh_NADP"/>
    <property type="match status" value="1"/>
</dbReference>
<dbReference type="PANTHER" id="PTHR43796:SF2">
    <property type="entry name" value="CARBOXYNORSPERMIDINE SYNTHASE"/>
    <property type="match status" value="1"/>
</dbReference>
<dbReference type="RefSeq" id="WP_310235319.1">
    <property type="nucleotide sequence ID" value="NZ_JAVDWO010000007.1"/>
</dbReference>
<dbReference type="SUPFAM" id="SSF51735">
    <property type="entry name" value="NAD(P)-binding Rossmann-fold domains"/>
    <property type="match status" value="1"/>
</dbReference>
<gene>
    <name evidence="2" type="ORF">J2W68_002035</name>
</gene>
<reference evidence="2 3" key="1">
    <citation type="submission" date="2023-07" db="EMBL/GenBank/DDBJ databases">
        <title>Sorghum-associated microbial communities from plants grown in Nebraska, USA.</title>
        <authorList>
            <person name="Schachtman D."/>
        </authorList>
    </citation>
    <scope>NUCLEOTIDE SEQUENCE [LARGE SCALE GENOMIC DNA]</scope>
    <source>
        <strain evidence="2 3">4099</strain>
    </source>
</reference>
<feature type="domain" description="Saccharopine dehydrogenase NADP binding" evidence="1">
    <location>
        <begin position="3"/>
        <end position="123"/>
    </location>
</feature>
<accession>A0ABU1XZ48</accession>
<comment type="caution">
    <text evidence="2">The sequence shown here is derived from an EMBL/GenBank/DDBJ whole genome shotgun (WGS) entry which is preliminary data.</text>
</comment>
<evidence type="ECO:0000313" key="2">
    <source>
        <dbReference type="EMBL" id="MDR7193301.1"/>
    </source>
</evidence>
<dbReference type="EMBL" id="JAVDWO010000007">
    <property type="protein sequence ID" value="MDR7193301.1"/>
    <property type="molecule type" value="Genomic_DNA"/>
</dbReference>
<dbReference type="Gene3D" id="3.40.50.720">
    <property type="entry name" value="NAD(P)-binding Rossmann-like Domain"/>
    <property type="match status" value="1"/>
</dbReference>
<dbReference type="InterPro" id="IPR005097">
    <property type="entry name" value="Sacchrp_dh_NADP-bd"/>
</dbReference>
<proteinExistence type="predicted"/>
<keyword evidence="3" id="KW-1185">Reference proteome</keyword>
<dbReference type="InterPro" id="IPR036291">
    <property type="entry name" value="NAD(P)-bd_dom_sf"/>
</dbReference>
<evidence type="ECO:0000259" key="1">
    <source>
        <dbReference type="Pfam" id="PF03435"/>
    </source>
</evidence>
<sequence length="385" mass="40248">MKVLVLGGYGNFGARICRALAADAAIDLVVAGRDGARARHLADALGDSASSLAIDCAAPDFVQALAAHGIGLVIHTAGPFQAQSYAVAEAAARAGAHYIDLADGRRFVCDFPSALQHEFQQAGRVGISGASTVPALSSAVVEHLSAGWQRLHAIDICIAPAQTAPRGKATLAAVLSYCGKPIDVWQDGGWTQGLGWAAPERVTFQRLKPRVGALCDIPDLELFPVRYDVRDRVMFRAALEVTATQHVFAALAALRAKGLLKRPERLAGLLDRVSVLADPLGTRLGGMVVRIEGLSAGGRTAQRAWHIAADHDHGPEIPCMAAILLARQLASGADIPSGAHTAAGLLQLEAFAPEFARWGMVTDVVDGAVDAGDVHLPVDTGSRVS</sequence>
<dbReference type="PANTHER" id="PTHR43796">
    <property type="entry name" value="CARBOXYNORSPERMIDINE SYNTHASE"/>
    <property type="match status" value="1"/>
</dbReference>
<evidence type="ECO:0000313" key="3">
    <source>
        <dbReference type="Proteomes" id="UP001256588"/>
    </source>
</evidence>
<organism evidence="2 3">
    <name type="scientific">Luteimonas terrae</name>
    <dbReference type="NCBI Taxonomy" id="1530191"/>
    <lineage>
        <taxon>Bacteria</taxon>
        <taxon>Pseudomonadati</taxon>
        <taxon>Pseudomonadota</taxon>
        <taxon>Gammaproteobacteria</taxon>
        <taxon>Lysobacterales</taxon>
        <taxon>Lysobacteraceae</taxon>
        <taxon>Luteimonas</taxon>
    </lineage>
</organism>
<dbReference type="Proteomes" id="UP001256588">
    <property type="component" value="Unassembled WGS sequence"/>
</dbReference>
<name>A0ABU1XZ48_9GAMM</name>